<reference evidence="2" key="2">
    <citation type="submission" date="2025-08" db="UniProtKB">
        <authorList>
            <consortium name="Ensembl"/>
        </authorList>
    </citation>
    <scope>IDENTIFICATION</scope>
</reference>
<dbReference type="Proteomes" id="UP000002280">
    <property type="component" value="Chromosome 3"/>
</dbReference>
<dbReference type="InterPro" id="IPR000595">
    <property type="entry name" value="cNMP-bd_dom"/>
</dbReference>
<dbReference type="CDD" id="cd00038">
    <property type="entry name" value="CAP_ED"/>
    <property type="match status" value="1"/>
</dbReference>
<dbReference type="OMA" id="HGGHILY"/>
<dbReference type="FunCoup" id="K7E517">
    <property type="interactions" value="22"/>
</dbReference>
<dbReference type="InterPro" id="IPR018490">
    <property type="entry name" value="cNMP-bd_dom_sf"/>
</dbReference>
<feature type="domain" description="Cyclic nucleotide-binding" evidence="1">
    <location>
        <begin position="331"/>
        <end position="444"/>
    </location>
</feature>
<dbReference type="PROSITE" id="PS50042">
    <property type="entry name" value="CNMP_BINDING_3"/>
    <property type="match status" value="1"/>
</dbReference>
<dbReference type="Gene3D" id="2.60.120.10">
    <property type="entry name" value="Jelly Rolls"/>
    <property type="match status" value="2"/>
</dbReference>
<reference evidence="2 3" key="1">
    <citation type="journal article" date="2007" name="Nature">
        <title>Genome of the marsupial Monodelphis domestica reveals innovation in non-coding sequences.</title>
        <authorList>
            <person name="Mikkelsen T.S."/>
            <person name="Wakefield M.J."/>
            <person name="Aken B."/>
            <person name="Amemiya C.T."/>
            <person name="Chang J.L."/>
            <person name="Duke S."/>
            <person name="Garber M."/>
            <person name="Gentles A.J."/>
            <person name="Goodstadt L."/>
            <person name="Heger A."/>
            <person name="Jurka J."/>
            <person name="Kamal M."/>
            <person name="Mauceli E."/>
            <person name="Searle S.M."/>
            <person name="Sharpe T."/>
            <person name="Baker M.L."/>
            <person name="Batzer M.A."/>
            <person name="Benos P.V."/>
            <person name="Belov K."/>
            <person name="Clamp M."/>
            <person name="Cook A."/>
            <person name="Cuff J."/>
            <person name="Das R."/>
            <person name="Davidow L."/>
            <person name="Deakin J.E."/>
            <person name="Fazzari M.J."/>
            <person name="Glass J.L."/>
            <person name="Grabherr M."/>
            <person name="Greally J.M."/>
            <person name="Gu W."/>
            <person name="Hore T.A."/>
            <person name="Huttley G.A."/>
            <person name="Kleber M."/>
            <person name="Jirtle R.L."/>
            <person name="Koina E."/>
            <person name="Lee J.T."/>
            <person name="Mahony S."/>
            <person name="Marra M.A."/>
            <person name="Miller R.D."/>
            <person name="Nicholls R.D."/>
            <person name="Oda M."/>
            <person name="Papenfuss A.T."/>
            <person name="Parra Z.E."/>
            <person name="Pollock D.D."/>
            <person name="Ray D.A."/>
            <person name="Schein J.E."/>
            <person name="Speed T.P."/>
            <person name="Thompson K."/>
            <person name="VandeBerg J.L."/>
            <person name="Wade C.M."/>
            <person name="Walker J.A."/>
            <person name="Waters P.D."/>
            <person name="Webber C."/>
            <person name="Weidman J.R."/>
            <person name="Xie X."/>
            <person name="Zody M.C."/>
            <person name="Baldwin J."/>
            <person name="Abdouelleil A."/>
            <person name="Abdulkadir J."/>
            <person name="Abebe A."/>
            <person name="Abera B."/>
            <person name="Abreu J."/>
            <person name="Acer S.C."/>
            <person name="Aftuck L."/>
            <person name="Alexander A."/>
            <person name="An P."/>
            <person name="Anderson E."/>
            <person name="Anderson S."/>
            <person name="Arachi H."/>
            <person name="Azer M."/>
            <person name="Bachantsang P."/>
            <person name="Barry A."/>
            <person name="Bayul T."/>
            <person name="Berlin A."/>
            <person name="Bessette D."/>
            <person name="Bloom T."/>
            <person name="Bloom T."/>
            <person name="Boguslavskiy L."/>
            <person name="Bonnet C."/>
            <person name="Boukhgalter B."/>
            <person name="Bourzgui I."/>
            <person name="Brown A."/>
            <person name="Cahill P."/>
            <person name="Channer S."/>
            <person name="Cheshatsang Y."/>
            <person name="Chuda L."/>
            <person name="Citroen M."/>
            <person name="Collymore A."/>
            <person name="Cooke P."/>
            <person name="Costello M."/>
            <person name="D'Aco K."/>
            <person name="Daza R."/>
            <person name="De Haan G."/>
            <person name="DeGray S."/>
            <person name="DeMaso C."/>
            <person name="Dhargay N."/>
            <person name="Dooley K."/>
            <person name="Dooley E."/>
            <person name="Doricent M."/>
            <person name="Dorje P."/>
            <person name="Dorjee K."/>
            <person name="Dupes A."/>
            <person name="Elong R."/>
            <person name="Falk J."/>
            <person name="Farina A."/>
            <person name="Faro S."/>
            <person name="Ferguson D."/>
            <person name="Fisher S."/>
            <person name="Foley C.D."/>
            <person name="Franke A."/>
            <person name="Friedrich D."/>
            <person name="Gadbois L."/>
            <person name="Gearin G."/>
            <person name="Gearin C.R."/>
            <person name="Giannoukos G."/>
            <person name="Goode T."/>
            <person name="Graham J."/>
            <person name="Grandbois E."/>
            <person name="Grewal S."/>
            <person name="Gyaltsen K."/>
            <person name="Hafez N."/>
            <person name="Hagos B."/>
            <person name="Hall J."/>
            <person name="Henson C."/>
            <person name="Hollinger A."/>
            <person name="Honan T."/>
            <person name="Huard M.D."/>
            <person name="Hughes L."/>
            <person name="Hurhula B."/>
            <person name="Husby M.E."/>
            <person name="Kamat A."/>
            <person name="Kanga B."/>
            <person name="Kashin S."/>
            <person name="Khazanovich D."/>
            <person name="Kisner P."/>
            <person name="Lance K."/>
            <person name="Lara M."/>
            <person name="Lee W."/>
            <person name="Lennon N."/>
            <person name="Letendre F."/>
            <person name="LeVine R."/>
            <person name="Lipovsky A."/>
            <person name="Liu X."/>
            <person name="Liu J."/>
            <person name="Liu S."/>
            <person name="Lokyitsang T."/>
            <person name="Lokyitsang Y."/>
            <person name="Lubonja R."/>
            <person name="Lui A."/>
            <person name="MacDonald P."/>
            <person name="Magnisalis V."/>
            <person name="Maru K."/>
            <person name="Matthews C."/>
            <person name="McCusker W."/>
            <person name="McDonough S."/>
            <person name="Mehta T."/>
            <person name="Meldrim J."/>
            <person name="Meneus L."/>
            <person name="Mihai O."/>
            <person name="Mihalev A."/>
            <person name="Mihova T."/>
            <person name="Mittelman R."/>
            <person name="Mlenga V."/>
            <person name="Montmayeur A."/>
            <person name="Mulrain L."/>
            <person name="Navidi A."/>
            <person name="Naylor J."/>
            <person name="Negash T."/>
            <person name="Nguyen T."/>
            <person name="Nguyen N."/>
            <person name="Nicol R."/>
            <person name="Norbu C."/>
            <person name="Norbu N."/>
            <person name="Novod N."/>
            <person name="O'Neill B."/>
            <person name="Osman S."/>
            <person name="Markiewicz E."/>
            <person name="Oyono O.L."/>
            <person name="Patti C."/>
            <person name="Phunkhang P."/>
            <person name="Pierre F."/>
            <person name="Priest M."/>
            <person name="Raghuraman S."/>
            <person name="Rege F."/>
            <person name="Reyes R."/>
            <person name="Rise C."/>
            <person name="Rogov P."/>
            <person name="Ross K."/>
            <person name="Ryan E."/>
            <person name="Settipalli S."/>
            <person name="Shea T."/>
            <person name="Sherpa N."/>
            <person name="Shi L."/>
            <person name="Shih D."/>
            <person name="Sparrow T."/>
            <person name="Spaulding J."/>
            <person name="Stalker J."/>
            <person name="Stange-Thomann N."/>
            <person name="Stavropoulos S."/>
            <person name="Stone C."/>
            <person name="Strader C."/>
            <person name="Tesfaye S."/>
            <person name="Thomson T."/>
            <person name="Thoulutsang Y."/>
            <person name="Thoulutsang D."/>
            <person name="Topham K."/>
            <person name="Topping I."/>
            <person name="Tsamla T."/>
            <person name="Vassiliev H."/>
            <person name="Vo A."/>
            <person name="Wangchuk T."/>
            <person name="Wangdi T."/>
            <person name="Weiand M."/>
            <person name="Wilkinson J."/>
            <person name="Wilson A."/>
            <person name="Yadav S."/>
            <person name="Young G."/>
            <person name="Yu Q."/>
            <person name="Zembek L."/>
            <person name="Zhong D."/>
            <person name="Zimmer A."/>
            <person name="Zwirko Z."/>
            <person name="Jaffe D.B."/>
            <person name="Alvarez P."/>
            <person name="Brockman W."/>
            <person name="Butler J."/>
            <person name="Chin C."/>
            <person name="Gnerre S."/>
            <person name="MacCallum I."/>
            <person name="Graves J.A."/>
            <person name="Ponting C.P."/>
            <person name="Breen M."/>
            <person name="Samollow P.B."/>
            <person name="Lander E.S."/>
            <person name="Lindblad-Toh K."/>
        </authorList>
    </citation>
    <scope>NUCLEOTIDE SEQUENCE [LARGE SCALE GENOMIC DNA]</scope>
</reference>
<dbReference type="PANTHER" id="PTHR23011:SF32">
    <property type="entry name" value="CYCLIC NUCLEOTIDE-BINDING DOMAIN-CONTAINING PROTEIN 1"/>
    <property type="match status" value="1"/>
</dbReference>
<dbReference type="Ensembl" id="ENSMODT00000043977.2">
    <property type="protein sequence ID" value="ENSMODP00000040869.2"/>
    <property type="gene ID" value="ENSMODG00000029240.2"/>
</dbReference>
<name>K7E517_MONDO</name>
<keyword evidence="3" id="KW-1185">Reference proteome</keyword>
<evidence type="ECO:0000259" key="1">
    <source>
        <dbReference type="PROSITE" id="PS50042"/>
    </source>
</evidence>
<dbReference type="Pfam" id="PF00027">
    <property type="entry name" value="cNMP_binding"/>
    <property type="match status" value="1"/>
</dbReference>
<dbReference type="HOGENOM" id="CLU_039975_1_1_1"/>
<proteinExistence type="predicted"/>
<reference evidence="2" key="3">
    <citation type="submission" date="2025-09" db="UniProtKB">
        <authorList>
            <consortium name="Ensembl"/>
        </authorList>
    </citation>
    <scope>IDENTIFICATION</scope>
</reference>
<sequence>MLQKRSPWLSCDTELKSPQQIDYEQLEKLCEIKGLKAGKKSRSTEEAHELFMKNYKNIFQKKKVILPYIPLPPPKMVSSQTTEISATEDFHNISNYLKEIHGNSARELAQQFKNNLEELITILKKFNSEYLTPHVVYIMRMQLKKIEVWTCPMYRTRGERHFVYKMMITMPDLASQLTQEDFKSISQNITAETWSKGSTVVAHDGFYVILRGTVQPQCRTYKKMIHLEPSEFYSLTPSPCESVEKEDSFKEDAMADYEAIYPFLMSLGPCSGFGTLVELPEPDLDSNLYTLKMDEDCELLKINAKDYAKIKREQAKVEKMKREKLIHRCPNYKNWPRLSVSELTEHIKWKRFPPGHVLVTDGEIISFVAYIHSGFCKVYKDVIGLMKYQLKKMKKKRRDVFMGKLQENESFGEISVLLQIPFTCTIITGCDVELGIIDAEDILG</sequence>
<dbReference type="SUPFAM" id="SSF51206">
    <property type="entry name" value="cAMP-binding domain-like"/>
    <property type="match status" value="2"/>
</dbReference>
<dbReference type="eggNOG" id="ENOG502QVKZ">
    <property type="taxonomic scope" value="Eukaryota"/>
</dbReference>
<dbReference type="Bgee" id="ENSMODG00000029240">
    <property type="expression patterns" value="Expressed in spermatocyte and 2 other cell types or tissues"/>
</dbReference>
<protein>
    <recommendedName>
        <fullName evidence="1">Cyclic nucleotide-binding domain-containing protein</fullName>
    </recommendedName>
</protein>
<dbReference type="AlphaFoldDB" id="K7E517"/>
<dbReference type="PANTHER" id="PTHR23011">
    <property type="entry name" value="CYCLIC NUCLEOTIDE-BINDING DOMAIN CONTAINING PROTEIN"/>
    <property type="match status" value="1"/>
</dbReference>
<dbReference type="InterPro" id="IPR014710">
    <property type="entry name" value="RmlC-like_jellyroll"/>
</dbReference>
<dbReference type="InParanoid" id="K7E517"/>
<dbReference type="GeneTree" id="ENSGT00390000001688"/>
<evidence type="ECO:0000313" key="3">
    <source>
        <dbReference type="Proteomes" id="UP000002280"/>
    </source>
</evidence>
<organism evidence="2 3">
    <name type="scientific">Monodelphis domestica</name>
    <name type="common">Gray short-tailed opossum</name>
    <dbReference type="NCBI Taxonomy" id="13616"/>
    <lineage>
        <taxon>Eukaryota</taxon>
        <taxon>Metazoa</taxon>
        <taxon>Chordata</taxon>
        <taxon>Craniata</taxon>
        <taxon>Vertebrata</taxon>
        <taxon>Euteleostomi</taxon>
        <taxon>Mammalia</taxon>
        <taxon>Metatheria</taxon>
        <taxon>Didelphimorphia</taxon>
        <taxon>Didelphidae</taxon>
        <taxon>Monodelphis</taxon>
    </lineage>
</organism>
<evidence type="ECO:0000313" key="2">
    <source>
        <dbReference type="Ensembl" id="ENSMODP00000040869.2"/>
    </source>
</evidence>
<accession>K7E517</accession>
<dbReference type="STRING" id="13616.ENSMODP00000040869"/>